<evidence type="ECO:0000313" key="2">
    <source>
        <dbReference type="Proteomes" id="UP000246464"/>
    </source>
</evidence>
<dbReference type="AlphaFoldDB" id="A0A2U9BXG3"/>
<organism evidence="1 2">
    <name type="scientific">Scophthalmus maximus</name>
    <name type="common">Turbot</name>
    <name type="synonym">Psetta maxima</name>
    <dbReference type="NCBI Taxonomy" id="52904"/>
    <lineage>
        <taxon>Eukaryota</taxon>
        <taxon>Metazoa</taxon>
        <taxon>Chordata</taxon>
        <taxon>Craniata</taxon>
        <taxon>Vertebrata</taxon>
        <taxon>Euteleostomi</taxon>
        <taxon>Actinopterygii</taxon>
        <taxon>Neopterygii</taxon>
        <taxon>Teleostei</taxon>
        <taxon>Neoteleostei</taxon>
        <taxon>Acanthomorphata</taxon>
        <taxon>Carangaria</taxon>
        <taxon>Pleuronectiformes</taxon>
        <taxon>Pleuronectoidei</taxon>
        <taxon>Scophthalmidae</taxon>
        <taxon>Scophthalmus</taxon>
    </lineage>
</organism>
<gene>
    <name evidence="1" type="ORF">SMAX5B_015427</name>
</gene>
<accession>A0A2U9BXG3</accession>
<proteinExistence type="predicted"/>
<dbReference type="EMBL" id="CP026252">
    <property type="protein sequence ID" value="AWP08988.1"/>
    <property type="molecule type" value="Genomic_DNA"/>
</dbReference>
<dbReference type="Proteomes" id="UP000246464">
    <property type="component" value="Chromosome 10"/>
</dbReference>
<keyword evidence="2" id="KW-1185">Reference proteome</keyword>
<evidence type="ECO:0000313" key="1">
    <source>
        <dbReference type="EMBL" id="AWP08988.1"/>
    </source>
</evidence>
<name>A0A2U9BXG3_SCOMX</name>
<reference evidence="1 2" key="1">
    <citation type="submission" date="2017-12" db="EMBL/GenBank/DDBJ databases">
        <title>Integrating genomic resources of turbot (Scophthalmus maximus) in depth evaluation of genetic and physical mapping variation across individuals.</title>
        <authorList>
            <person name="Martinez P."/>
        </authorList>
    </citation>
    <scope>NUCLEOTIDE SEQUENCE [LARGE SCALE GENOMIC DNA]</scope>
</reference>
<sequence>MRKWTRLLRRAVERGEEGVAYETHRAARDGPEVVGDGAEVGVSARHPRTWEPKTQLIFM</sequence>
<protein>
    <submittedName>
        <fullName evidence="1">Uncharacterized protein</fullName>
    </submittedName>
</protein>